<evidence type="ECO:0000313" key="2">
    <source>
        <dbReference type="WBParaSite" id="PgR031_g022_t01"/>
    </source>
</evidence>
<protein>
    <submittedName>
        <fullName evidence="2">Uncharacterized protein</fullName>
    </submittedName>
</protein>
<accession>A0A915BAP2</accession>
<evidence type="ECO:0000313" key="1">
    <source>
        <dbReference type="Proteomes" id="UP000887569"/>
    </source>
</evidence>
<dbReference type="Proteomes" id="UP000887569">
    <property type="component" value="Unplaced"/>
</dbReference>
<name>A0A915BAP2_PARUN</name>
<dbReference type="WBParaSite" id="PgR031_g022_t01">
    <property type="protein sequence ID" value="PgR031_g022_t01"/>
    <property type="gene ID" value="PgR031_g022"/>
</dbReference>
<organism evidence="1 2">
    <name type="scientific">Parascaris univalens</name>
    <name type="common">Nematode worm</name>
    <dbReference type="NCBI Taxonomy" id="6257"/>
    <lineage>
        <taxon>Eukaryota</taxon>
        <taxon>Metazoa</taxon>
        <taxon>Ecdysozoa</taxon>
        <taxon>Nematoda</taxon>
        <taxon>Chromadorea</taxon>
        <taxon>Rhabditida</taxon>
        <taxon>Spirurina</taxon>
        <taxon>Ascaridomorpha</taxon>
        <taxon>Ascaridoidea</taxon>
        <taxon>Ascarididae</taxon>
        <taxon>Parascaris</taxon>
    </lineage>
</organism>
<reference evidence="2" key="1">
    <citation type="submission" date="2022-11" db="UniProtKB">
        <authorList>
            <consortium name="WormBaseParasite"/>
        </authorList>
    </citation>
    <scope>IDENTIFICATION</scope>
</reference>
<proteinExistence type="predicted"/>
<sequence length="104" mass="12175">MHRLLVRQVRLSEEQHRISEQIDSKLSALIKQQSNAMHCEENRVTDRSIEEVCCGIVFTSPNRAVLHNDECTSRVKYAPILLNTFYSRLNFDVFFLSVMSFVHF</sequence>
<keyword evidence="1" id="KW-1185">Reference proteome</keyword>
<dbReference type="AlphaFoldDB" id="A0A915BAP2"/>